<dbReference type="Pfam" id="PF02661">
    <property type="entry name" value="Fic"/>
    <property type="match status" value="1"/>
</dbReference>
<dbReference type="OrthoDB" id="9802752at2"/>
<name>A0A210RZ86_9BURK</name>
<evidence type="ECO:0000313" key="2">
    <source>
        <dbReference type="EMBL" id="OWF66237.1"/>
    </source>
</evidence>
<evidence type="ECO:0000259" key="1">
    <source>
        <dbReference type="PROSITE" id="PS51459"/>
    </source>
</evidence>
<dbReference type="SUPFAM" id="SSF140931">
    <property type="entry name" value="Fic-like"/>
    <property type="match status" value="1"/>
</dbReference>
<gene>
    <name evidence="2" type="ORF">B6A14_03305</name>
</gene>
<dbReference type="PANTHER" id="PTHR39426">
    <property type="entry name" value="HOMOLOGY TO DEATH-ON-CURING PROTEIN OF PHAGE P1"/>
    <property type="match status" value="1"/>
</dbReference>
<comment type="caution">
    <text evidence="2">The sequence shown here is derived from an EMBL/GenBank/DDBJ whole genome shotgun (WGS) entry which is preliminary data.</text>
</comment>
<keyword evidence="3" id="KW-1185">Reference proteome</keyword>
<dbReference type="Gene3D" id="1.20.120.1870">
    <property type="entry name" value="Fic/DOC protein, Fido domain"/>
    <property type="match status" value="1"/>
</dbReference>
<sequence length="126" mass="14040">MVQFVVIDVENVILIHDAVIGKKELRGLAKDKSLEATLERVHNRLQFGFISDAFDLAACYATFIAKGHCFNDANKRTSAAVLFFILTENGIEINFPTLELGDWIIAIASDMKTEVELAGWLRSHTS</sequence>
<protein>
    <recommendedName>
        <fullName evidence="1">Fido domain-containing protein</fullName>
    </recommendedName>
</protein>
<organism evidence="2 3">
    <name type="scientific">Polynucleobacter hirudinilacicola</name>
    <dbReference type="NCBI Taxonomy" id="1743166"/>
    <lineage>
        <taxon>Bacteria</taxon>
        <taxon>Pseudomonadati</taxon>
        <taxon>Pseudomonadota</taxon>
        <taxon>Betaproteobacteria</taxon>
        <taxon>Burkholderiales</taxon>
        <taxon>Burkholderiaceae</taxon>
        <taxon>Polynucleobacter</taxon>
    </lineage>
</organism>
<dbReference type="PROSITE" id="PS51459">
    <property type="entry name" value="FIDO"/>
    <property type="match status" value="1"/>
</dbReference>
<dbReference type="InterPro" id="IPR036597">
    <property type="entry name" value="Fido-like_dom_sf"/>
</dbReference>
<dbReference type="PANTHER" id="PTHR39426:SF1">
    <property type="entry name" value="HOMOLOGY TO DEATH-ON-CURING PROTEIN OF PHAGE P1"/>
    <property type="match status" value="1"/>
</dbReference>
<dbReference type="NCBIfam" id="TIGR01550">
    <property type="entry name" value="DOC_P1"/>
    <property type="match status" value="1"/>
</dbReference>
<reference evidence="2 3" key="1">
    <citation type="submission" date="2017-03" db="EMBL/GenBank/DDBJ databases">
        <title>New species Polynucleobacter sp. MWH-EgelM1-30-B4.</title>
        <authorList>
            <person name="Hahn M.W."/>
        </authorList>
    </citation>
    <scope>NUCLEOTIDE SEQUENCE [LARGE SCALE GENOMIC DNA]</scope>
    <source>
        <strain evidence="2 3">MWH-EgelM1-30-B4</strain>
    </source>
</reference>
<dbReference type="EMBL" id="NAIA01000002">
    <property type="protein sequence ID" value="OWF66237.1"/>
    <property type="molecule type" value="Genomic_DNA"/>
</dbReference>
<dbReference type="AlphaFoldDB" id="A0A210RZ86"/>
<accession>A0A210RZ86</accession>
<evidence type="ECO:0000313" key="3">
    <source>
        <dbReference type="Proteomes" id="UP000196880"/>
    </source>
</evidence>
<dbReference type="Proteomes" id="UP000196880">
    <property type="component" value="Unassembled WGS sequence"/>
</dbReference>
<dbReference type="GO" id="GO:0016301">
    <property type="term" value="F:kinase activity"/>
    <property type="evidence" value="ECO:0007669"/>
    <property type="project" value="InterPro"/>
</dbReference>
<dbReference type="RefSeq" id="WP_087909037.1">
    <property type="nucleotide sequence ID" value="NZ_NAIA01000002.1"/>
</dbReference>
<dbReference type="InterPro" id="IPR003812">
    <property type="entry name" value="Fido"/>
</dbReference>
<proteinExistence type="predicted"/>
<dbReference type="InterPro" id="IPR053737">
    <property type="entry name" value="Type_II_TA_Toxin"/>
</dbReference>
<dbReference type="InterPro" id="IPR006440">
    <property type="entry name" value="Doc"/>
</dbReference>
<feature type="domain" description="Fido" evidence="1">
    <location>
        <begin position="7"/>
        <end position="123"/>
    </location>
</feature>